<dbReference type="PROSITE" id="PS50830">
    <property type="entry name" value="TNASE_3"/>
    <property type="match status" value="1"/>
</dbReference>
<organism evidence="18 19">
    <name type="scientific">Kwoniella newhampshirensis</name>
    <dbReference type="NCBI Taxonomy" id="1651941"/>
    <lineage>
        <taxon>Eukaryota</taxon>
        <taxon>Fungi</taxon>
        <taxon>Dikarya</taxon>
        <taxon>Basidiomycota</taxon>
        <taxon>Agaricomycotina</taxon>
        <taxon>Tremellomycetes</taxon>
        <taxon>Tremellales</taxon>
        <taxon>Cryptococcaceae</taxon>
        <taxon>Kwoniella</taxon>
    </lineage>
</organism>
<dbReference type="Proteomes" id="UP001388673">
    <property type="component" value="Unassembled WGS sequence"/>
</dbReference>
<keyword evidence="9" id="KW-0255">Endonuclease</keyword>
<dbReference type="SUPFAM" id="SSF50199">
    <property type="entry name" value="Staphylococcal nuclease"/>
    <property type="match status" value="1"/>
</dbReference>
<dbReference type="SMART" id="SM00318">
    <property type="entry name" value="SNc"/>
    <property type="match status" value="1"/>
</dbReference>
<evidence type="ECO:0000256" key="14">
    <source>
        <dbReference type="ARBA" id="ARBA00023136"/>
    </source>
</evidence>
<evidence type="ECO:0000256" key="16">
    <source>
        <dbReference type="SAM" id="Phobius"/>
    </source>
</evidence>
<dbReference type="GeneID" id="92180033"/>
<dbReference type="Pfam" id="PF00565">
    <property type="entry name" value="SNase"/>
    <property type="match status" value="1"/>
</dbReference>
<evidence type="ECO:0000256" key="7">
    <source>
        <dbReference type="ARBA" id="ARBA00022722"/>
    </source>
</evidence>
<evidence type="ECO:0000256" key="3">
    <source>
        <dbReference type="ARBA" id="ARBA00005435"/>
    </source>
</evidence>
<feature type="transmembrane region" description="Helical" evidence="16">
    <location>
        <begin position="70"/>
        <end position="88"/>
    </location>
</feature>
<evidence type="ECO:0000256" key="15">
    <source>
        <dbReference type="SAM" id="MobiDB-lite"/>
    </source>
</evidence>
<dbReference type="RefSeq" id="XP_066803387.1">
    <property type="nucleotide sequence ID" value="XM_066945886.1"/>
</dbReference>
<evidence type="ECO:0000256" key="2">
    <source>
        <dbReference type="ARBA" id="ARBA00004173"/>
    </source>
</evidence>
<keyword evidence="6 16" id="KW-0812">Transmembrane</keyword>
<keyword evidence="12 16" id="KW-1133">Transmembrane helix</keyword>
<sequence length="316" mass="35552">MDPHRSHTCSKCHRDRPLKARSVSTKSYTYSSPLESITSLFSSRSNPSSSAPSSSSSTTSVLDWIPKDPVAVGILSALGGTALTLGSIKGYRRYWRRIRNANSVTSGMLERKMWVKGVVTSVGDGDNLRLFHTPGPFFRYPFKIRSVPTISKELKDETLNIRIAGVDAPENAHFGQPAQPHAKESLEWLRTTILGKRMRCQLLAKDQYQRIVAVPYICRTFWFDKPLPLLMLKQGMAVVYEAGGAEYGPWGIEKMKAIEAEARAAKRGLWSLKKFEHPSAFKARMKRPDEIRVPYKSRSTTSGLWGMFRKLLGSRQ</sequence>
<feature type="domain" description="TNase-like" evidence="17">
    <location>
        <begin position="113"/>
        <end position="272"/>
    </location>
</feature>
<keyword evidence="10" id="KW-0378">Hydrolase</keyword>
<evidence type="ECO:0000256" key="11">
    <source>
        <dbReference type="ARBA" id="ARBA00022837"/>
    </source>
</evidence>
<evidence type="ECO:0000256" key="8">
    <source>
        <dbReference type="ARBA" id="ARBA00022723"/>
    </source>
</evidence>
<evidence type="ECO:0000256" key="5">
    <source>
        <dbReference type="ARBA" id="ARBA00014651"/>
    </source>
</evidence>
<dbReference type="InterPro" id="IPR035437">
    <property type="entry name" value="SNase_OB-fold_sf"/>
</dbReference>
<comment type="caution">
    <text evidence="18">The sequence shown here is derived from an EMBL/GenBank/DDBJ whole genome shotgun (WGS) entry which is preliminary data.</text>
</comment>
<dbReference type="GO" id="GO:0016020">
    <property type="term" value="C:membrane"/>
    <property type="evidence" value="ECO:0007669"/>
    <property type="project" value="UniProtKB-SubCell"/>
</dbReference>
<gene>
    <name evidence="18" type="ORF">IAR55_002775</name>
</gene>
<evidence type="ECO:0000256" key="10">
    <source>
        <dbReference type="ARBA" id="ARBA00022801"/>
    </source>
</evidence>
<feature type="compositionally biased region" description="Polar residues" evidence="15">
    <location>
        <begin position="22"/>
        <end position="37"/>
    </location>
</feature>
<dbReference type="KEGG" id="kne:92180033"/>
<keyword evidence="19" id="KW-1185">Reference proteome</keyword>
<dbReference type="PANTHER" id="PTHR12302:SF3">
    <property type="entry name" value="SERINE_THREONINE-PROTEIN KINASE 31"/>
    <property type="match status" value="1"/>
</dbReference>
<dbReference type="GO" id="GO:0046872">
    <property type="term" value="F:metal ion binding"/>
    <property type="evidence" value="ECO:0007669"/>
    <property type="project" value="UniProtKB-KW"/>
</dbReference>
<accession>A0AAW0Z040</accession>
<evidence type="ECO:0000313" key="19">
    <source>
        <dbReference type="Proteomes" id="UP001388673"/>
    </source>
</evidence>
<dbReference type="EMBL" id="JBCAWK010000005">
    <property type="protein sequence ID" value="KAK8858546.1"/>
    <property type="molecule type" value="Genomic_DNA"/>
</dbReference>
<comment type="similarity">
    <text evidence="3">Belongs to the LCL3 family.</text>
</comment>
<protein>
    <recommendedName>
        <fullName evidence="4">Probable endonuclease LCL3</fullName>
    </recommendedName>
    <alternativeName>
        <fullName evidence="5">Probable endonuclease lcl3</fullName>
    </alternativeName>
</protein>
<evidence type="ECO:0000256" key="4">
    <source>
        <dbReference type="ARBA" id="ARBA00013404"/>
    </source>
</evidence>
<feature type="compositionally biased region" description="Basic residues" evidence="15">
    <location>
        <begin position="1"/>
        <end position="16"/>
    </location>
</feature>
<dbReference type="Gene3D" id="2.40.50.90">
    <property type="match status" value="1"/>
</dbReference>
<dbReference type="GO" id="GO:0016787">
    <property type="term" value="F:hydrolase activity"/>
    <property type="evidence" value="ECO:0007669"/>
    <property type="project" value="UniProtKB-KW"/>
</dbReference>
<dbReference type="PANTHER" id="PTHR12302">
    <property type="entry name" value="EBNA2 BINDING PROTEIN P100"/>
    <property type="match status" value="1"/>
</dbReference>
<feature type="region of interest" description="Disordered" evidence="15">
    <location>
        <begin position="1"/>
        <end position="60"/>
    </location>
</feature>
<evidence type="ECO:0000259" key="17">
    <source>
        <dbReference type="PROSITE" id="PS50830"/>
    </source>
</evidence>
<dbReference type="GO" id="GO:0004519">
    <property type="term" value="F:endonuclease activity"/>
    <property type="evidence" value="ECO:0007669"/>
    <property type="project" value="UniProtKB-KW"/>
</dbReference>
<feature type="compositionally biased region" description="Low complexity" evidence="15">
    <location>
        <begin position="38"/>
        <end position="60"/>
    </location>
</feature>
<evidence type="ECO:0000313" key="18">
    <source>
        <dbReference type="EMBL" id="KAK8858546.1"/>
    </source>
</evidence>
<keyword evidence="14 16" id="KW-0472">Membrane</keyword>
<keyword evidence="8" id="KW-0479">Metal-binding</keyword>
<evidence type="ECO:0000256" key="13">
    <source>
        <dbReference type="ARBA" id="ARBA00023128"/>
    </source>
</evidence>
<dbReference type="AlphaFoldDB" id="A0AAW0Z040"/>
<keyword evidence="11" id="KW-0106">Calcium</keyword>
<evidence type="ECO:0000256" key="9">
    <source>
        <dbReference type="ARBA" id="ARBA00022759"/>
    </source>
</evidence>
<evidence type="ECO:0000256" key="1">
    <source>
        <dbReference type="ARBA" id="ARBA00004167"/>
    </source>
</evidence>
<evidence type="ECO:0000256" key="6">
    <source>
        <dbReference type="ARBA" id="ARBA00022692"/>
    </source>
</evidence>
<dbReference type="GO" id="GO:0005739">
    <property type="term" value="C:mitochondrion"/>
    <property type="evidence" value="ECO:0007669"/>
    <property type="project" value="UniProtKB-SubCell"/>
</dbReference>
<dbReference type="InterPro" id="IPR016071">
    <property type="entry name" value="Staphylococal_nuclease_OB-fold"/>
</dbReference>
<evidence type="ECO:0000256" key="12">
    <source>
        <dbReference type="ARBA" id="ARBA00022989"/>
    </source>
</evidence>
<reference evidence="18 19" key="1">
    <citation type="journal article" date="2024" name="bioRxiv">
        <title>Comparative genomics of Cryptococcus and Kwoniella reveals pathogenesis evolution and contrasting karyotype dynamics via intercentromeric recombination or chromosome fusion.</title>
        <authorList>
            <person name="Coelho M.A."/>
            <person name="David-Palma M."/>
            <person name="Shea T."/>
            <person name="Bowers K."/>
            <person name="McGinley-Smith S."/>
            <person name="Mohammad A.W."/>
            <person name="Gnirke A."/>
            <person name="Yurkov A.M."/>
            <person name="Nowrousian M."/>
            <person name="Sun S."/>
            <person name="Cuomo C.A."/>
            <person name="Heitman J."/>
        </authorList>
    </citation>
    <scope>NUCLEOTIDE SEQUENCE [LARGE SCALE GENOMIC DNA]</scope>
    <source>
        <strain evidence="18 19">CBS 13917</strain>
    </source>
</reference>
<comment type="subcellular location">
    <subcellularLocation>
        <location evidence="1">Membrane</location>
        <topology evidence="1">Single-pass membrane protein</topology>
    </subcellularLocation>
    <subcellularLocation>
        <location evidence="2">Mitochondrion</location>
    </subcellularLocation>
</comment>
<name>A0AAW0Z040_9TREE</name>
<dbReference type="FunFam" id="2.40.50.90:FF:000029">
    <property type="entry name" value="Probable endonuclease lcl3"/>
    <property type="match status" value="1"/>
</dbReference>
<keyword evidence="7" id="KW-0540">Nuclease</keyword>
<proteinExistence type="inferred from homology"/>
<keyword evidence="13" id="KW-0496">Mitochondrion</keyword>